<protein>
    <recommendedName>
        <fullName evidence="5">Ketoreductase domain-containing protein</fullName>
    </recommendedName>
</protein>
<accession>A0A9W8I617</accession>
<dbReference type="SMART" id="SM00822">
    <property type="entry name" value="PKS_KR"/>
    <property type="match status" value="1"/>
</dbReference>
<evidence type="ECO:0000256" key="1">
    <source>
        <dbReference type="ARBA" id="ARBA00006484"/>
    </source>
</evidence>
<dbReference type="SUPFAM" id="SSF51735">
    <property type="entry name" value="NAD(P)-binding Rossmann-fold domains"/>
    <property type="match status" value="1"/>
</dbReference>
<dbReference type="EMBL" id="JANBUO010000017">
    <property type="protein sequence ID" value="KAJ2808921.1"/>
    <property type="molecule type" value="Genomic_DNA"/>
</dbReference>
<dbReference type="InterPro" id="IPR020904">
    <property type="entry name" value="Sc_DH/Rdtase_CS"/>
</dbReference>
<proteinExistence type="inferred from homology"/>
<dbReference type="PROSITE" id="PS00061">
    <property type="entry name" value="ADH_SHORT"/>
    <property type="match status" value="1"/>
</dbReference>
<sequence>MATRTASILRGTLSGKTALVTGASGGIGSSIALELAYRGAQVIVSGRNRSKLEALQTKLQPCEKLSHIVAACDMRVPSSISELAKSAAADGRGVDILVNAAGVSHDSLLLRLKEKEMEEMVQVNLTGAMLLTKAVVPHMLRQKSGCIINISSVIGQHGNVGQSGYAATKAGLLGFTKSLAKELGSRGVRVNAIAPGYIDTELTRRIIEQPASRALIDRIPLQRMGTVEDVAHGAVFLAEAQYMTGQVSRHDVLHECIIPQMCEIKLISTTLAHIFCRC</sequence>
<evidence type="ECO:0000256" key="3">
    <source>
        <dbReference type="ARBA" id="ARBA00023002"/>
    </source>
</evidence>
<dbReference type="InterPro" id="IPR002347">
    <property type="entry name" value="SDR_fam"/>
</dbReference>
<dbReference type="Pfam" id="PF00106">
    <property type="entry name" value="adh_short"/>
    <property type="match status" value="1"/>
</dbReference>
<evidence type="ECO:0000256" key="4">
    <source>
        <dbReference type="RuleBase" id="RU000363"/>
    </source>
</evidence>
<dbReference type="OrthoDB" id="1669814at2759"/>
<dbReference type="PRINTS" id="PR00080">
    <property type="entry name" value="SDRFAMILY"/>
</dbReference>
<dbReference type="PANTHER" id="PTHR42760:SF133">
    <property type="entry name" value="3-OXOACYL-[ACYL-CARRIER-PROTEIN] REDUCTASE"/>
    <property type="match status" value="1"/>
</dbReference>
<dbReference type="GO" id="GO:0016616">
    <property type="term" value="F:oxidoreductase activity, acting on the CH-OH group of donors, NAD or NADP as acceptor"/>
    <property type="evidence" value="ECO:0007669"/>
    <property type="project" value="UniProtKB-ARBA"/>
</dbReference>
<dbReference type="GO" id="GO:0006633">
    <property type="term" value="P:fatty acid biosynthetic process"/>
    <property type="evidence" value="ECO:0007669"/>
    <property type="project" value="TreeGrafter"/>
</dbReference>
<comment type="similarity">
    <text evidence="1 4">Belongs to the short-chain dehydrogenases/reductases (SDR) family.</text>
</comment>
<reference evidence="6" key="1">
    <citation type="submission" date="2022-07" db="EMBL/GenBank/DDBJ databases">
        <title>Phylogenomic reconstructions and comparative analyses of Kickxellomycotina fungi.</title>
        <authorList>
            <person name="Reynolds N.K."/>
            <person name="Stajich J.E."/>
            <person name="Barry K."/>
            <person name="Grigoriev I.V."/>
            <person name="Crous P."/>
            <person name="Smith M.E."/>
        </authorList>
    </citation>
    <scope>NUCLEOTIDE SEQUENCE</scope>
    <source>
        <strain evidence="6">NRRL 1565</strain>
    </source>
</reference>
<organism evidence="6 7">
    <name type="scientific">Coemansia guatemalensis</name>
    <dbReference type="NCBI Taxonomy" id="2761395"/>
    <lineage>
        <taxon>Eukaryota</taxon>
        <taxon>Fungi</taxon>
        <taxon>Fungi incertae sedis</taxon>
        <taxon>Zoopagomycota</taxon>
        <taxon>Kickxellomycotina</taxon>
        <taxon>Kickxellomycetes</taxon>
        <taxon>Kickxellales</taxon>
        <taxon>Kickxellaceae</taxon>
        <taxon>Coemansia</taxon>
    </lineage>
</organism>
<evidence type="ECO:0000256" key="2">
    <source>
        <dbReference type="ARBA" id="ARBA00022857"/>
    </source>
</evidence>
<comment type="caution">
    <text evidence="6">The sequence shown here is derived from an EMBL/GenBank/DDBJ whole genome shotgun (WGS) entry which is preliminary data.</text>
</comment>
<dbReference type="PRINTS" id="PR00081">
    <property type="entry name" value="GDHRDH"/>
</dbReference>
<gene>
    <name evidence="6" type="ORF">H4R20_000515</name>
</gene>
<dbReference type="AlphaFoldDB" id="A0A9W8I617"/>
<feature type="domain" description="Ketoreductase" evidence="5">
    <location>
        <begin position="16"/>
        <end position="196"/>
    </location>
</feature>
<evidence type="ECO:0000313" key="7">
    <source>
        <dbReference type="Proteomes" id="UP001140094"/>
    </source>
</evidence>
<dbReference type="GO" id="GO:0048038">
    <property type="term" value="F:quinone binding"/>
    <property type="evidence" value="ECO:0007669"/>
    <property type="project" value="TreeGrafter"/>
</dbReference>
<dbReference type="InterPro" id="IPR057326">
    <property type="entry name" value="KR_dom"/>
</dbReference>
<keyword evidence="7" id="KW-1185">Reference proteome</keyword>
<dbReference type="PANTHER" id="PTHR42760">
    <property type="entry name" value="SHORT-CHAIN DEHYDROGENASES/REDUCTASES FAMILY MEMBER"/>
    <property type="match status" value="1"/>
</dbReference>
<evidence type="ECO:0000313" key="6">
    <source>
        <dbReference type="EMBL" id="KAJ2808921.1"/>
    </source>
</evidence>
<keyword evidence="3" id="KW-0560">Oxidoreductase</keyword>
<dbReference type="FunFam" id="3.40.50.720:FF:000173">
    <property type="entry name" value="3-oxoacyl-[acyl-carrier protein] reductase"/>
    <property type="match status" value="1"/>
</dbReference>
<name>A0A9W8I617_9FUNG</name>
<dbReference type="Gene3D" id="3.40.50.720">
    <property type="entry name" value="NAD(P)-binding Rossmann-like Domain"/>
    <property type="match status" value="1"/>
</dbReference>
<dbReference type="InterPro" id="IPR036291">
    <property type="entry name" value="NAD(P)-bd_dom_sf"/>
</dbReference>
<evidence type="ECO:0000259" key="5">
    <source>
        <dbReference type="SMART" id="SM00822"/>
    </source>
</evidence>
<dbReference type="Proteomes" id="UP001140094">
    <property type="component" value="Unassembled WGS sequence"/>
</dbReference>
<keyword evidence="2" id="KW-0521">NADP</keyword>